<dbReference type="RefSeq" id="WP_129004781.1">
    <property type="nucleotide sequence ID" value="NZ_SDHZ01000002.1"/>
</dbReference>
<keyword evidence="2" id="KW-1185">Reference proteome</keyword>
<name>A0A4Q1D5J4_9BACT</name>
<accession>A0A4Q1D5J4</accession>
<evidence type="ECO:0000313" key="1">
    <source>
        <dbReference type="EMBL" id="RXK83729.1"/>
    </source>
</evidence>
<proteinExistence type="predicted"/>
<organism evidence="1 2">
    <name type="scientific">Filimonas effusa</name>
    <dbReference type="NCBI Taxonomy" id="2508721"/>
    <lineage>
        <taxon>Bacteria</taxon>
        <taxon>Pseudomonadati</taxon>
        <taxon>Bacteroidota</taxon>
        <taxon>Chitinophagia</taxon>
        <taxon>Chitinophagales</taxon>
        <taxon>Chitinophagaceae</taxon>
        <taxon>Filimonas</taxon>
    </lineage>
</organism>
<protein>
    <submittedName>
        <fullName evidence="1">Uncharacterized protein</fullName>
    </submittedName>
</protein>
<sequence>MNLSALRILGVGRNKEIMDVIYRLLNTPEGRACKVVLSTEEAVAAVKATSYHMVLLCGGITPVEENDLRTQLLAIDNNLIIIRHYGGGSGLLENEIMQALANR</sequence>
<evidence type="ECO:0000313" key="2">
    <source>
        <dbReference type="Proteomes" id="UP000290545"/>
    </source>
</evidence>
<reference evidence="1 2" key="1">
    <citation type="submission" date="2019-01" db="EMBL/GenBank/DDBJ databases">
        <title>Filimonas sp. strain TTM-71.</title>
        <authorList>
            <person name="Chen W.-M."/>
        </authorList>
    </citation>
    <scope>NUCLEOTIDE SEQUENCE [LARGE SCALE GENOMIC DNA]</scope>
    <source>
        <strain evidence="1 2">TTM-71</strain>
    </source>
</reference>
<dbReference type="AlphaFoldDB" id="A0A4Q1D5J4"/>
<gene>
    <name evidence="1" type="ORF">ESB13_16765</name>
</gene>
<comment type="caution">
    <text evidence="1">The sequence shown here is derived from an EMBL/GenBank/DDBJ whole genome shotgun (WGS) entry which is preliminary data.</text>
</comment>
<dbReference type="Proteomes" id="UP000290545">
    <property type="component" value="Unassembled WGS sequence"/>
</dbReference>
<dbReference type="OrthoDB" id="677818at2"/>
<dbReference type="EMBL" id="SDHZ01000002">
    <property type="protein sequence ID" value="RXK83729.1"/>
    <property type="molecule type" value="Genomic_DNA"/>
</dbReference>